<dbReference type="EMBL" id="CAJJDM010000002">
    <property type="protein sequence ID" value="CAD8043731.1"/>
    <property type="molecule type" value="Genomic_DNA"/>
</dbReference>
<dbReference type="Proteomes" id="UP000688137">
    <property type="component" value="Unassembled WGS sequence"/>
</dbReference>
<dbReference type="OMA" id="QMHYHEK"/>
<name>A0A8S1JNW1_PARPR</name>
<reference evidence="1" key="1">
    <citation type="submission" date="2021-01" db="EMBL/GenBank/DDBJ databases">
        <authorList>
            <consortium name="Genoscope - CEA"/>
            <person name="William W."/>
        </authorList>
    </citation>
    <scope>NUCLEOTIDE SEQUENCE</scope>
</reference>
<organism evidence="1 2">
    <name type="scientific">Paramecium primaurelia</name>
    <dbReference type="NCBI Taxonomy" id="5886"/>
    <lineage>
        <taxon>Eukaryota</taxon>
        <taxon>Sar</taxon>
        <taxon>Alveolata</taxon>
        <taxon>Ciliophora</taxon>
        <taxon>Intramacronucleata</taxon>
        <taxon>Oligohymenophorea</taxon>
        <taxon>Peniculida</taxon>
        <taxon>Parameciidae</taxon>
        <taxon>Paramecium</taxon>
    </lineage>
</organism>
<evidence type="ECO:0000313" key="2">
    <source>
        <dbReference type="Proteomes" id="UP000688137"/>
    </source>
</evidence>
<accession>A0A8S1JNW1</accession>
<proteinExistence type="predicted"/>
<protein>
    <submittedName>
        <fullName evidence="1">Uncharacterized protein</fullName>
    </submittedName>
</protein>
<sequence length="300" mass="35295">MLSPEKDFILYNAQRPPNMQVPSFMTTASSFRNQKLSSLRNKSCATAVQDAKQISTIDYQICDKSEPINLKNACYPKFKSEQSEISHIAKSQISTMITAPKIIQFIDFCNKKILDDELKKRKLSQDQTHKDFKLKINNFHENKKSIRHIQKHTRSNFTLPQMHYHEKYETQGIQDKINQNKIDTTSFNDSPVPKLINKQPNFQAYTTKQPIRSFDMLFNVKHLVRLQEKRQKEFEVTQQNDPEFQLEMIKRQNQIQVLMSNTKKLEQLKTASKGILSHINEQDQQAEQIFQDFKQKLDLK</sequence>
<comment type="caution">
    <text evidence="1">The sequence shown here is derived from an EMBL/GenBank/DDBJ whole genome shotgun (WGS) entry which is preliminary data.</text>
</comment>
<evidence type="ECO:0000313" key="1">
    <source>
        <dbReference type="EMBL" id="CAD8043731.1"/>
    </source>
</evidence>
<keyword evidence="2" id="KW-1185">Reference proteome</keyword>
<gene>
    <name evidence="1" type="ORF">PPRIM_AZ9-3.1.T0050385</name>
</gene>
<dbReference type="AlphaFoldDB" id="A0A8S1JNW1"/>